<dbReference type="PANTHER" id="PTHR43296:SF2">
    <property type="entry name" value="PEROXISOMAL 2,4-DIENOYL-COA REDUCTASE [(3E)-ENOYL-COA-PRODUCING]"/>
    <property type="match status" value="1"/>
</dbReference>
<dbReference type="EMBL" id="VCQT01000020">
    <property type="protein sequence ID" value="TMW13987.1"/>
    <property type="molecule type" value="Genomic_DNA"/>
</dbReference>
<dbReference type="Proteomes" id="UP000739180">
    <property type="component" value="Unassembled WGS sequence"/>
</dbReference>
<dbReference type="SUPFAM" id="SSF51735">
    <property type="entry name" value="NAD(P)-binding Rossmann-fold domains"/>
    <property type="match status" value="1"/>
</dbReference>
<sequence>MSELTFENSSVFVAGGSSGINLGIARAFAERGARVFLISRDPERVAAAVAGLRESGGEARGCAADVRDPAALDAAYRQATDWFGEIDVLISGAAGNFLASALDMSCNAFKTVVDIDLLGTFNVLRCGHAWLRKPGAAVLNISAPQAFNPTRNQVHACAAKAGVDMITKVLAMEWGDQGIRVNSLVPGPIGDTEGIRRLAPNEQALERMRATVPLRRLGALADVANMAMTLCSPGAGFVTGAVLTVDGGSSLQGGRDLKPE</sequence>
<organism evidence="3 4">
    <name type="scientific">Alloalcanivorax gelatiniphagus</name>
    <dbReference type="NCBI Taxonomy" id="1194167"/>
    <lineage>
        <taxon>Bacteria</taxon>
        <taxon>Pseudomonadati</taxon>
        <taxon>Pseudomonadota</taxon>
        <taxon>Gammaproteobacteria</taxon>
        <taxon>Oceanospirillales</taxon>
        <taxon>Alcanivoracaceae</taxon>
        <taxon>Alloalcanivorax</taxon>
    </lineage>
</organism>
<evidence type="ECO:0000313" key="4">
    <source>
        <dbReference type="Proteomes" id="UP000739180"/>
    </source>
</evidence>
<keyword evidence="1" id="KW-0521">NADP</keyword>
<keyword evidence="2" id="KW-0560">Oxidoreductase</keyword>
<dbReference type="PRINTS" id="PR00081">
    <property type="entry name" value="GDHRDH"/>
</dbReference>
<evidence type="ECO:0000313" key="3">
    <source>
        <dbReference type="EMBL" id="TMW13987.1"/>
    </source>
</evidence>
<dbReference type="PANTHER" id="PTHR43296">
    <property type="entry name" value="PEROXISOMAL 2,4-DIENOYL-COA REDUCTASE"/>
    <property type="match status" value="1"/>
</dbReference>
<keyword evidence="4" id="KW-1185">Reference proteome</keyword>
<dbReference type="InterPro" id="IPR036291">
    <property type="entry name" value="NAD(P)-bd_dom_sf"/>
</dbReference>
<comment type="caution">
    <text evidence="3">The sequence shown here is derived from an EMBL/GenBank/DDBJ whole genome shotgun (WGS) entry which is preliminary data.</text>
</comment>
<name>A0ABY2XNI5_9GAMM</name>
<reference evidence="3 4" key="1">
    <citation type="submission" date="2019-05" db="EMBL/GenBank/DDBJ databases">
        <title>Genome of Alcanivorax gelatiniphagus, an oil degrading marine bacteria.</title>
        <authorList>
            <person name="Kwon K.K."/>
        </authorList>
    </citation>
    <scope>NUCLEOTIDE SEQUENCE [LARGE SCALE GENOMIC DNA]</scope>
    <source>
        <strain evidence="3 4">MEBiC 08158</strain>
    </source>
</reference>
<dbReference type="RefSeq" id="WP_138771563.1">
    <property type="nucleotide sequence ID" value="NZ_VCQT01000020.1"/>
</dbReference>
<dbReference type="InterPro" id="IPR002347">
    <property type="entry name" value="SDR_fam"/>
</dbReference>
<evidence type="ECO:0000256" key="1">
    <source>
        <dbReference type="ARBA" id="ARBA00022857"/>
    </source>
</evidence>
<accession>A0ABY2XNI5</accession>
<dbReference type="Gene3D" id="3.40.50.720">
    <property type="entry name" value="NAD(P)-binding Rossmann-like Domain"/>
    <property type="match status" value="1"/>
</dbReference>
<dbReference type="Pfam" id="PF13561">
    <property type="entry name" value="adh_short_C2"/>
    <property type="match status" value="1"/>
</dbReference>
<gene>
    <name evidence="3" type="ORF">FGS76_05180</name>
</gene>
<protein>
    <submittedName>
        <fullName evidence="3">SDR family oxidoreductase</fullName>
    </submittedName>
</protein>
<evidence type="ECO:0000256" key="2">
    <source>
        <dbReference type="ARBA" id="ARBA00023002"/>
    </source>
</evidence>
<dbReference type="InterPro" id="IPR045017">
    <property type="entry name" value="DECR2-like"/>
</dbReference>
<proteinExistence type="predicted"/>
<dbReference type="NCBIfam" id="NF005752">
    <property type="entry name" value="PRK07576.1"/>
    <property type="match status" value="1"/>
</dbReference>